<dbReference type="GO" id="GO:0005524">
    <property type="term" value="F:ATP binding"/>
    <property type="evidence" value="ECO:0007669"/>
    <property type="project" value="UniProtKB-KW"/>
</dbReference>
<name>A0A3S4AUY6_9PEZI</name>
<feature type="compositionally biased region" description="Acidic residues" evidence="9">
    <location>
        <begin position="82"/>
        <end position="93"/>
    </location>
</feature>
<dbReference type="InterPro" id="IPR027417">
    <property type="entry name" value="P-loop_NTPase"/>
</dbReference>
<keyword evidence="8 10" id="KW-0472">Membrane</keyword>
<dbReference type="InterPro" id="IPR034001">
    <property type="entry name" value="ABCG_PDR_1"/>
</dbReference>
<feature type="transmembrane region" description="Helical" evidence="10">
    <location>
        <begin position="668"/>
        <end position="688"/>
    </location>
</feature>
<dbReference type="PANTHER" id="PTHR19241">
    <property type="entry name" value="ATP-BINDING CASSETTE TRANSPORTER"/>
    <property type="match status" value="1"/>
</dbReference>
<dbReference type="InterPro" id="IPR013525">
    <property type="entry name" value="ABC2_TM"/>
</dbReference>
<dbReference type="SMART" id="SM00382">
    <property type="entry name" value="AAA"/>
    <property type="match status" value="2"/>
</dbReference>
<evidence type="ECO:0000256" key="6">
    <source>
        <dbReference type="ARBA" id="ARBA00022840"/>
    </source>
</evidence>
<feature type="transmembrane region" description="Helical" evidence="10">
    <location>
        <begin position="1510"/>
        <end position="1530"/>
    </location>
</feature>
<evidence type="ECO:0000256" key="3">
    <source>
        <dbReference type="ARBA" id="ARBA00022448"/>
    </source>
</evidence>
<feature type="compositionally biased region" description="Basic and acidic residues" evidence="9">
    <location>
        <begin position="46"/>
        <end position="57"/>
    </location>
</feature>
<dbReference type="Gene3D" id="3.40.50.300">
    <property type="entry name" value="P-loop containing nucleotide triphosphate hydrolases"/>
    <property type="match status" value="2"/>
</dbReference>
<dbReference type="Pfam" id="PF01061">
    <property type="entry name" value="ABC2_membrane"/>
    <property type="match status" value="2"/>
</dbReference>
<feature type="transmembrane region" description="Helical" evidence="10">
    <location>
        <begin position="700"/>
        <end position="721"/>
    </location>
</feature>
<dbReference type="InterPro" id="IPR029481">
    <property type="entry name" value="ABC_trans_N"/>
</dbReference>
<feature type="transmembrane region" description="Helical" evidence="10">
    <location>
        <begin position="560"/>
        <end position="580"/>
    </location>
</feature>
<feature type="transmembrane region" description="Helical" evidence="10">
    <location>
        <begin position="1313"/>
        <end position="1338"/>
    </location>
</feature>
<dbReference type="Proteomes" id="UP000289323">
    <property type="component" value="Unassembled WGS sequence"/>
</dbReference>
<dbReference type="InterPro" id="IPR003439">
    <property type="entry name" value="ABC_transporter-like_ATP-bd"/>
</dbReference>
<dbReference type="GO" id="GO:0016887">
    <property type="term" value="F:ATP hydrolysis activity"/>
    <property type="evidence" value="ECO:0007669"/>
    <property type="project" value="InterPro"/>
</dbReference>
<dbReference type="GO" id="GO:0140359">
    <property type="term" value="F:ABC-type transporter activity"/>
    <property type="evidence" value="ECO:0007669"/>
    <property type="project" value="InterPro"/>
</dbReference>
<dbReference type="InterPro" id="IPR034003">
    <property type="entry name" value="ABCG_PDR_2"/>
</dbReference>
<dbReference type="InterPro" id="IPR043926">
    <property type="entry name" value="ABCG_dom"/>
</dbReference>
<organism evidence="12 13">
    <name type="scientific">Thermothielavioides terrestris</name>
    <dbReference type="NCBI Taxonomy" id="2587410"/>
    <lineage>
        <taxon>Eukaryota</taxon>
        <taxon>Fungi</taxon>
        <taxon>Dikarya</taxon>
        <taxon>Ascomycota</taxon>
        <taxon>Pezizomycotina</taxon>
        <taxon>Sordariomycetes</taxon>
        <taxon>Sordariomycetidae</taxon>
        <taxon>Sordariales</taxon>
        <taxon>Chaetomiaceae</taxon>
        <taxon>Thermothielavioides</taxon>
    </lineage>
</organism>
<dbReference type="CDD" id="cd03232">
    <property type="entry name" value="ABCG_PDR_domain2"/>
    <property type="match status" value="1"/>
</dbReference>
<comment type="similarity">
    <text evidence="2">Belongs to the ABC transporter superfamily. ABCG family. PDR (TC 3.A.1.205) subfamily.</text>
</comment>
<feature type="region of interest" description="Disordered" evidence="9">
    <location>
        <begin position="1"/>
        <end position="93"/>
    </location>
</feature>
<gene>
    <name evidence="12" type="ORF">TT172_LOCUS9091</name>
</gene>
<feature type="domain" description="ABC transporter" evidence="11">
    <location>
        <begin position="900"/>
        <end position="1143"/>
    </location>
</feature>
<dbReference type="Pfam" id="PF14510">
    <property type="entry name" value="ABC_trans_N"/>
    <property type="match status" value="1"/>
</dbReference>
<dbReference type="FunFam" id="3.40.50.300:FF:000054">
    <property type="entry name" value="ABC multidrug transporter atrF"/>
    <property type="match status" value="1"/>
</dbReference>
<dbReference type="PROSITE" id="PS50893">
    <property type="entry name" value="ABC_TRANSPORTER_2"/>
    <property type="match status" value="2"/>
</dbReference>
<feature type="region of interest" description="Disordered" evidence="9">
    <location>
        <begin position="854"/>
        <end position="888"/>
    </location>
</feature>
<dbReference type="GO" id="GO:0016020">
    <property type="term" value="C:membrane"/>
    <property type="evidence" value="ECO:0007669"/>
    <property type="project" value="UniProtKB-SubCell"/>
</dbReference>
<feature type="transmembrane region" description="Helical" evidence="10">
    <location>
        <begin position="1417"/>
        <end position="1437"/>
    </location>
</feature>
<evidence type="ECO:0000256" key="4">
    <source>
        <dbReference type="ARBA" id="ARBA00022692"/>
    </source>
</evidence>
<evidence type="ECO:0000256" key="2">
    <source>
        <dbReference type="ARBA" id="ARBA00006012"/>
    </source>
</evidence>
<feature type="transmembrane region" description="Helical" evidence="10">
    <location>
        <begin position="808"/>
        <end position="828"/>
    </location>
</feature>
<keyword evidence="7 10" id="KW-1133">Transmembrane helix</keyword>
<reference evidence="12 13" key="1">
    <citation type="submission" date="2018-04" db="EMBL/GenBank/DDBJ databases">
        <authorList>
            <person name="Huttner S."/>
            <person name="Dainat J."/>
        </authorList>
    </citation>
    <scope>NUCLEOTIDE SEQUENCE [LARGE SCALE GENOMIC DNA]</scope>
</reference>
<evidence type="ECO:0000313" key="12">
    <source>
        <dbReference type="EMBL" id="SPQ26672.1"/>
    </source>
</evidence>
<keyword evidence="3" id="KW-0813">Transport</keyword>
<dbReference type="Pfam" id="PF00005">
    <property type="entry name" value="ABC_tran"/>
    <property type="match status" value="2"/>
</dbReference>
<dbReference type="SUPFAM" id="SSF52540">
    <property type="entry name" value="P-loop containing nucleoside triphosphate hydrolases"/>
    <property type="match status" value="2"/>
</dbReference>
<keyword evidence="5" id="KW-0547">Nucleotide-binding</keyword>
<accession>A0A3S4AUY6</accession>
<feature type="transmembrane region" description="Helical" evidence="10">
    <location>
        <begin position="1271"/>
        <end position="1293"/>
    </location>
</feature>
<evidence type="ECO:0000256" key="1">
    <source>
        <dbReference type="ARBA" id="ARBA00004141"/>
    </source>
</evidence>
<dbReference type="EMBL" id="OUUZ01000018">
    <property type="protein sequence ID" value="SPQ26672.1"/>
    <property type="molecule type" value="Genomic_DNA"/>
</dbReference>
<feature type="transmembrane region" description="Helical" evidence="10">
    <location>
        <begin position="1387"/>
        <end position="1405"/>
    </location>
</feature>
<dbReference type="Pfam" id="PF19055">
    <property type="entry name" value="ABC2_membrane_7"/>
    <property type="match status" value="1"/>
</dbReference>
<evidence type="ECO:0000259" key="11">
    <source>
        <dbReference type="PROSITE" id="PS50893"/>
    </source>
</evidence>
<proteinExistence type="inferred from homology"/>
<dbReference type="Pfam" id="PF06422">
    <property type="entry name" value="PDR_CDR"/>
    <property type="match status" value="1"/>
</dbReference>
<keyword evidence="6" id="KW-0067">ATP-binding</keyword>
<dbReference type="InterPro" id="IPR017871">
    <property type="entry name" value="ABC_transporter-like_CS"/>
</dbReference>
<feature type="transmembrane region" description="Helical" evidence="10">
    <location>
        <begin position="1238"/>
        <end position="1259"/>
    </location>
</feature>
<protein>
    <submittedName>
        <fullName evidence="12">6c3a0768-de43-4365-acb2-76396b5bc5d5</fullName>
    </submittedName>
</protein>
<feature type="transmembrane region" description="Helical" evidence="10">
    <location>
        <begin position="592"/>
        <end position="614"/>
    </location>
</feature>
<dbReference type="PROSITE" id="PS00211">
    <property type="entry name" value="ABC_TRANSPORTER_1"/>
    <property type="match status" value="1"/>
</dbReference>
<sequence>MSFTGTGSFGNYDLTAQTTGAPPARPGTHELTDDGIAPAVESSPGRNEKVSRTRATSETEVTDVDAPRSEKEATPGNATDTAAEDEEDDEADAIEQERRGSLVQALARKYTAQSNADVQPGANVFTIASQDEASPLNPNGPNFNARAWAKAVVNMAAGEGHQFRTSGVAFQNLNVYGFGSPTDYQKDVVNVWLEAVGLVRRLTGHGKRRIDILRDFNGLVRKGEMLVVLGPPGSGCSTFLKTIAGDYNGIFVDENSYFNYQGMTAKEMHTQHRGEAIYTAEVDTHFPQLTVGETLTFAARARAPRQLPPGVSRTLFANHLRDVVMAMFGISHTINTRVGNEYIRGVSGGERKRVTIAEAALSNAPLQCWDNSTRGLDSANAIEFCKTLRLQTELFGNTACVSIYQSPQSAYDLFDKVLVLYEGRQIFFGKASEAKQYFINLGFECPSRQTTPDFLTSMTSPQERIVRPGFEAKAPRTPDEFAAAWKNSAEYKALQAEIEEYKKNHPINGPDAEAFRASKRAQQAKMQRLKSPFTLSYIQQINLCLWRGWRRLIGDPSLSLGALIGNFIMALIISSIFYDLQETTASFYQRGALLFFACLMNAFASALEILTLYAQRPIVEKHDRYALYHPSAEAVASMLCDMPYKIANAIVFNITLYFMTNLRREPGAFFFFLLVSFFTVMTMSMMFRTIASSSRTLSQAMVPAAIIILALIIFTGFVVPIDYMLGWCRWINYIDPLAYAFESLMVNEFHGREFACTQLVPNPAVSGYENVGDMNRVCSAVGAVAGSPFVNGDAYINSQFRYYHAHKWRNFGIVLAFMVGFLICYMVAAENVAAKKSKGEVLVFRRGHKPAAFKENKGDAESGGTPVATGPVSKPANGAASDGHSTDKEAGVLQKQTSVFHWSNVCYEVKVKGETRQILDHIDGWVKPGTLTALMGVSGAGKTTLLDCLADRTAMGVVTGEMLVDGRPRDASFQRKTGYVQQQDLHLQTTTVREALNFSALLRQPAHVPRAEKLAYVDEVIKLLDMEEYADAVIGVPGEGLNVEQRKRLTIGVELAAKPPLLLFVDEPTSGLDSQTSWAILDLLEKLTKSGQAILCTIHQPSAMLFQRFDRLLFLAKGGKTVYFGDIGKNSKTMISYFERNGGFPCPPEANPAEWMLEVIGAAPGSTSDIDWPKTWRESPEYAAVQNELQRLKADVKESNPITDDPGSYREFAAPFWQQLVYVTHRVFQQYWRTPSYIYSKASLCCLIALFIGFVFFDAPNTIQGLQNQMYAIFNILTVFGQLVQQTMPHFVIQRSLYEVRERPSKVYSWKVFMLSQIIVELPWNTLMAALMFVCWYYPVGLQANAEAAGQTAERGGLMFLLLVAFMLFTSTFTDFIIAGFETAEAGGNIANMLFSLCLIFCGVLAQPDTMPRFWIFMYRVSPFTYLVSAMLSTAVANTNVECAANEFLKFKPVNGTTCGEYMQNYIAAFGGYLEDPQNREQCSFCAIGSTNTFLATMQSNYADRWRNFGILWAYIVFNVFGALFLYWLVRVPKNKLRKKKQE</sequence>
<keyword evidence="4 10" id="KW-0812">Transmembrane</keyword>
<evidence type="ECO:0000256" key="9">
    <source>
        <dbReference type="SAM" id="MobiDB-lite"/>
    </source>
</evidence>
<comment type="subcellular location">
    <subcellularLocation>
        <location evidence="1">Membrane</location>
        <topology evidence="1">Multi-pass membrane protein</topology>
    </subcellularLocation>
</comment>
<evidence type="ECO:0000256" key="10">
    <source>
        <dbReference type="SAM" id="Phobius"/>
    </source>
</evidence>
<dbReference type="InterPro" id="IPR010929">
    <property type="entry name" value="PDR_CDR_ABC"/>
</dbReference>
<dbReference type="CDD" id="cd03233">
    <property type="entry name" value="ABCG_PDR_domain1"/>
    <property type="match status" value="1"/>
</dbReference>
<evidence type="ECO:0000256" key="8">
    <source>
        <dbReference type="ARBA" id="ARBA00023136"/>
    </source>
</evidence>
<feature type="domain" description="ABC transporter" evidence="11">
    <location>
        <begin position="193"/>
        <end position="447"/>
    </location>
</feature>
<evidence type="ECO:0000256" key="5">
    <source>
        <dbReference type="ARBA" id="ARBA00022741"/>
    </source>
</evidence>
<feature type="transmembrane region" description="Helical" evidence="10">
    <location>
        <begin position="634"/>
        <end position="656"/>
    </location>
</feature>
<evidence type="ECO:0000313" key="13">
    <source>
        <dbReference type="Proteomes" id="UP000289323"/>
    </source>
</evidence>
<feature type="transmembrane region" description="Helical" evidence="10">
    <location>
        <begin position="1358"/>
        <end position="1381"/>
    </location>
</feature>
<dbReference type="FunFam" id="3.40.50.300:FF:000881">
    <property type="entry name" value="ABC multidrug transporter A-1"/>
    <property type="match status" value="1"/>
</dbReference>
<evidence type="ECO:0000256" key="7">
    <source>
        <dbReference type="ARBA" id="ARBA00022989"/>
    </source>
</evidence>
<dbReference type="InterPro" id="IPR003593">
    <property type="entry name" value="AAA+_ATPase"/>
</dbReference>